<evidence type="ECO:0000313" key="9">
    <source>
        <dbReference type="Proteomes" id="UP000041254"/>
    </source>
</evidence>
<reference evidence="8 9" key="1">
    <citation type="submission" date="2014-11" db="EMBL/GenBank/DDBJ databases">
        <authorList>
            <person name="Zhu J."/>
            <person name="Qi W."/>
            <person name="Song R."/>
        </authorList>
    </citation>
    <scope>NUCLEOTIDE SEQUENCE [LARGE SCALE GENOMIC DNA]</scope>
</reference>
<dbReference type="EMBL" id="CDMY01000552">
    <property type="protein sequence ID" value="CEM22134.1"/>
    <property type="molecule type" value="Genomic_DNA"/>
</dbReference>
<feature type="transmembrane region" description="Helical" evidence="7">
    <location>
        <begin position="346"/>
        <end position="366"/>
    </location>
</feature>
<dbReference type="AlphaFoldDB" id="A0A0G4G327"/>
<feature type="transmembrane region" description="Helical" evidence="7">
    <location>
        <begin position="177"/>
        <end position="196"/>
    </location>
</feature>
<dbReference type="PhylomeDB" id="A0A0G4G327"/>
<dbReference type="PANTHER" id="PTHR31585:SF51">
    <property type="entry name" value="TRANSPORTER, PUTATIVE-RELATED"/>
    <property type="match status" value="1"/>
</dbReference>
<keyword evidence="3 7" id="KW-0812">Transmembrane</keyword>
<feature type="transmembrane region" description="Helical" evidence="7">
    <location>
        <begin position="415"/>
        <end position="434"/>
    </location>
</feature>
<feature type="transmembrane region" description="Helical" evidence="7">
    <location>
        <begin position="527"/>
        <end position="550"/>
    </location>
</feature>
<feature type="transmembrane region" description="Helical" evidence="7">
    <location>
        <begin position="217"/>
        <end position="235"/>
    </location>
</feature>
<dbReference type="Proteomes" id="UP000041254">
    <property type="component" value="Unassembled WGS sequence"/>
</dbReference>
<feature type="region of interest" description="Disordered" evidence="6">
    <location>
        <begin position="1"/>
        <end position="43"/>
    </location>
</feature>
<evidence type="ECO:0000256" key="1">
    <source>
        <dbReference type="ARBA" id="ARBA00004141"/>
    </source>
</evidence>
<evidence type="ECO:0000256" key="4">
    <source>
        <dbReference type="ARBA" id="ARBA00022989"/>
    </source>
</evidence>
<feature type="transmembrane region" description="Helical" evidence="7">
    <location>
        <begin position="386"/>
        <end position="403"/>
    </location>
</feature>
<dbReference type="OMA" id="LTFCITT"/>
<dbReference type="VEuPathDB" id="CryptoDB:Vbra_9632"/>
<evidence type="ECO:0000256" key="2">
    <source>
        <dbReference type="ARBA" id="ARBA00022448"/>
    </source>
</evidence>
<keyword evidence="2" id="KW-0813">Transport</keyword>
<dbReference type="OrthoDB" id="754047at2759"/>
<evidence type="ECO:0000256" key="6">
    <source>
        <dbReference type="SAM" id="MobiDB-lite"/>
    </source>
</evidence>
<organism evidence="8 9">
    <name type="scientific">Vitrella brassicaformis (strain CCMP3155)</name>
    <dbReference type="NCBI Taxonomy" id="1169540"/>
    <lineage>
        <taxon>Eukaryota</taxon>
        <taxon>Sar</taxon>
        <taxon>Alveolata</taxon>
        <taxon>Colpodellida</taxon>
        <taxon>Vitrellaceae</taxon>
        <taxon>Vitrella</taxon>
    </lineage>
</organism>
<feature type="transmembrane region" description="Helical" evidence="7">
    <location>
        <begin position="150"/>
        <end position="171"/>
    </location>
</feature>
<dbReference type="PANTHER" id="PTHR31585">
    <property type="entry name" value="FOLATE-BIOPTERIN TRANSPORTER 1, CHLOROPLASTIC"/>
    <property type="match status" value="1"/>
</dbReference>
<evidence type="ECO:0000256" key="7">
    <source>
        <dbReference type="SAM" id="Phobius"/>
    </source>
</evidence>
<keyword evidence="4 7" id="KW-1133">Transmembrane helix</keyword>
<dbReference type="InterPro" id="IPR039309">
    <property type="entry name" value="BT1"/>
</dbReference>
<protein>
    <submittedName>
        <fullName evidence="8">Uncharacterized protein</fullName>
    </submittedName>
</protein>
<comment type="subcellular location">
    <subcellularLocation>
        <location evidence="1">Membrane</location>
        <topology evidence="1">Multi-pass membrane protein</topology>
    </subcellularLocation>
</comment>
<feature type="transmembrane region" description="Helical" evidence="7">
    <location>
        <begin position="319"/>
        <end position="339"/>
    </location>
</feature>
<feature type="transmembrane region" description="Helical" evidence="7">
    <location>
        <begin position="293"/>
        <end position="313"/>
    </location>
</feature>
<evidence type="ECO:0000256" key="3">
    <source>
        <dbReference type="ARBA" id="ARBA00022692"/>
    </source>
</evidence>
<proteinExistence type="predicted"/>
<keyword evidence="5 7" id="KW-0472">Membrane</keyword>
<keyword evidence="9" id="KW-1185">Reference proteome</keyword>
<sequence>MSSDETESPSAPDPELVGTPRGTPPLPSADSVPSPAFDTTATSHLPRRDSKLRLLKHGWSFGTPGRSFYQKLEDQYGRDFLRILASIHFGVKGVMYHYLKTVQLPYFRELKLDGVQYQTNMTISWTPWAMKGLFGALTDILPIGGYHGKWYMFISNIFGVIGLLGLATMSHDSAKRHVWAVGAFFFFSQIQCALQDMLTDGKYTEMMALRPDHGPEIVTYVWGLATCGVIIASASVGPISDNVGPDLVFWLCLPMSLQSVYPVLKGWLPEERIPPPHGSRIQVAKLRAEWKTFLMGAISGVAALGLAIVGAFSSPMVQLIYSAIVAIIVSVIAFALLSSAQAASKLYFFLSVALYVQIPGAIDFWYTAGPSCVPNGPNFDFTYYQTVSQLVGALASALALLIFQTVITKWRFRSAFWITTLVRIMVSCVDLIIIERVNLKIGLPDKAAFILGDAMLLNLTQMLDLMPAILLLSKLTSPLAATTSYAVLQSFMNFGMNASRAFGVWLIEAFAIQTGNEADSTCNFRNLTYLVLVAHIILPATAIPLVFILIPDMPIRSPDSATTQPDSATAVDPNWIDPIV</sequence>
<dbReference type="Pfam" id="PF03092">
    <property type="entry name" value="BT1"/>
    <property type="match status" value="1"/>
</dbReference>
<dbReference type="STRING" id="1169540.A0A0G4G327"/>
<dbReference type="GO" id="GO:0016020">
    <property type="term" value="C:membrane"/>
    <property type="evidence" value="ECO:0007669"/>
    <property type="project" value="UniProtKB-SubCell"/>
</dbReference>
<dbReference type="InParanoid" id="A0A0G4G327"/>
<evidence type="ECO:0000313" key="8">
    <source>
        <dbReference type="EMBL" id="CEM22134.1"/>
    </source>
</evidence>
<accession>A0A0G4G327</accession>
<name>A0A0G4G327_VITBC</name>
<evidence type="ECO:0000256" key="5">
    <source>
        <dbReference type="ARBA" id="ARBA00023136"/>
    </source>
</evidence>
<gene>
    <name evidence="8" type="ORF">Vbra_9632</name>
</gene>